<gene>
    <name evidence="1" type="ORF">PX52LOC_07728</name>
</gene>
<reference evidence="2" key="1">
    <citation type="submission" date="2019-08" db="EMBL/GenBank/DDBJ databases">
        <title>Limnoglobus roseus gen. nov., sp. nov., a novel freshwater planctomycete with a giant genome from the family Gemmataceae.</title>
        <authorList>
            <person name="Kulichevskaya I.S."/>
            <person name="Naumoff D.G."/>
            <person name="Miroshnikov K."/>
            <person name="Ivanova A."/>
            <person name="Philippov D.A."/>
            <person name="Hakobyan A."/>
            <person name="Rijpstra I.C."/>
            <person name="Sinninghe Damste J.S."/>
            <person name="Liesack W."/>
            <person name="Dedysh S.N."/>
        </authorList>
    </citation>
    <scope>NUCLEOTIDE SEQUENCE [LARGE SCALE GENOMIC DNA]</scope>
    <source>
        <strain evidence="2">PX52</strain>
    </source>
</reference>
<sequence length="85" mass="9899">MAEAKLQMPESVPRQYSLVRFRFDQLPVEYHDRYPFTPDGVYVFFGDIPNMPGHCVVADHKSGRVYSGFHTQSFAELPEETWHAH</sequence>
<dbReference type="Proteomes" id="UP000324974">
    <property type="component" value="Chromosome"/>
</dbReference>
<protein>
    <submittedName>
        <fullName evidence="1">Uncharacterized protein</fullName>
    </submittedName>
</protein>
<proteinExistence type="predicted"/>
<evidence type="ECO:0000313" key="1">
    <source>
        <dbReference type="EMBL" id="QEL20623.1"/>
    </source>
</evidence>
<organism evidence="1 2">
    <name type="scientific">Limnoglobus roseus</name>
    <dbReference type="NCBI Taxonomy" id="2598579"/>
    <lineage>
        <taxon>Bacteria</taxon>
        <taxon>Pseudomonadati</taxon>
        <taxon>Planctomycetota</taxon>
        <taxon>Planctomycetia</taxon>
        <taxon>Gemmatales</taxon>
        <taxon>Gemmataceae</taxon>
        <taxon>Limnoglobus</taxon>
    </lineage>
</organism>
<keyword evidence="2" id="KW-1185">Reference proteome</keyword>
<dbReference type="AlphaFoldDB" id="A0A5C1ARE1"/>
<accession>A0A5C1ARE1</accession>
<name>A0A5C1ARE1_9BACT</name>
<dbReference type="KEGG" id="lrs:PX52LOC_07728"/>
<dbReference type="EMBL" id="CP042425">
    <property type="protein sequence ID" value="QEL20623.1"/>
    <property type="molecule type" value="Genomic_DNA"/>
</dbReference>
<evidence type="ECO:0000313" key="2">
    <source>
        <dbReference type="Proteomes" id="UP000324974"/>
    </source>
</evidence>